<accession>A0AAD6Z0L1</accession>
<name>A0AAD6Z0L1_9AGAR</name>
<proteinExistence type="predicted"/>
<dbReference type="EMBL" id="JARIHO010000111">
    <property type="protein sequence ID" value="KAJ7302825.1"/>
    <property type="molecule type" value="Genomic_DNA"/>
</dbReference>
<comment type="caution">
    <text evidence="1">The sequence shown here is derived from an EMBL/GenBank/DDBJ whole genome shotgun (WGS) entry which is preliminary data.</text>
</comment>
<evidence type="ECO:0000313" key="1">
    <source>
        <dbReference type="EMBL" id="KAJ7302825.1"/>
    </source>
</evidence>
<dbReference type="Proteomes" id="UP001218218">
    <property type="component" value="Unassembled WGS sequence"/>
</dbReference>
<sequence length="273" mass="31263">MCRWRHVRNLYIRCGHAENRPQIEVKCSSTRCKFSPNHPPGCVPPSCLKTCNQYHLYPEQYAPNIDGFCSACTRRFMGASEQDHSDNFSSGSGGSHEVDDTAIDTTNTQRNTSVLSTISHFPLIYPPRSTTMGPISLPLRRCRDTQKPVQFWWSTRVRACTPRRDVVARNSSRPSDDPIPQVSQRRWSHCRPNVARRVGARHFRFNCRCACTEDSQEPCRPLWIRCDDPFKCGQSHSVFRQSRLRKRKLDYTAAICFAGATRKSAPRGCRLGR</sequence>
<reference evidence="1" key="1">
    <citation type="submission" date="2023-03" db="EMBL/GenBank/DDBJ databases">
        <title>Massive genome expansion in bonnet fungi (Mycena s.s.) driven by repeated elements and novel gene families across ecological guilds.</title>
        <authorList>
            <consortium name="Lawrence Berkeley National Laboratory"/>
            <person name="Harder C.B."/>
            <person name="Miyauchi S."/>
            <person name="Viragh M."/>
            <person name="Kuo A."/>
            <person name="Thoen E."/>
            <person name="Andreopoulos B."/>
            <person name="Lu D."/>
            <person name="Skrede I."/>
            <person name="Drula E."/>
            <person name="Henrissat B."/>
            <person name="Morin E."/>
            <person name="Kohler A."/>
            <person name="Barry K."/>
            <person name="LaButti K."/>
            <person name="Morin E."/>
            <person name="Salamov A."/>
            <person name="Lipzen A."/>
            <person name="Mereny Z."/>
            <person name="Hegedus B."/>
            <person name="Baldrian P."/>
            <person name="Stursova M."/>
            <person name="Weitz H."/>
            <person name="Taylor A."/>
            <person name="Grigoriev I.V."/>
            <person name="Nagy L.G."/>
            <person name="Martin F."/>
            <person name="Kauserud H."/>
        </authorList>
    </citation>
    <scope>NUCLEOTIDE SEQUENCE</scope>
    <source>
        <strain evidence="1">CBHHK002</strain>
    </source>
</reference>
<dbReference type="AlphaFoldDB" id="A0AAD6Z0L1"/>
<protein>
    <submittedName>
        <fullName evidence="1">Uncharacterized protein</fullName>
    </submittedName>
</protein>
<keyword evidence="2" id="KW-1185">Reference proteome</keyword>
<gene>
    <name evidence="1" type="ORF">DFH08DRAFT_70774</name>
</gene>
<evidence type="ECO:0000313" key="2">
    <source>
        <dbReference type="Proteomes" id="UP001218218"/>
    </source>
</evidence>
<organism evidence="1 2">
    <name type="scientific">Mycena albidolilacea</name>
    <dbReference type="NCBI Taxonomy" id="1033008"/>
    <lineage>
        <taxon>Eukaryota</taxon>
        <taxon>Fungi</taxon>
        <taxon>Dikarya</taxon>
        <taxon>Basidiomycota</taxon>
        <taxon>Agaricomycotina</taxon>
        <taxon>Agaricomycetes</taxon>
        <taxon>Agaricomycetidae</taxon>
        <taxon>Agaricales</taxon>
        <taxon>Marasmiineae</taxon>
        <taxon>Mycenaceae</taxon>
        <taxon>Mycena</taxon>
    </lineage>
</organism>